<gene>
    <name evidence="3" type="ORF">JXQ802_LOCUS47713</name>
    <name evidence="2" type="ORF">PYM288_LOCUS31795</name>
</gene>
<dbReference type="Proteomes" id="UP000663870">
    <property type="component" value="Unassembled WGS sequence"/>
</dbReference>
<name>A0A816ACB4_9BILA</name>
<feature type="transmembrane region" description="Helical" evidence="1">
    <location>
        <begin position="7"/>
        <end position="25"/>
    </location>
</feature>
<reference evidence="3" key="1">
    <citation type="submission" date="2021-02" db="EMBL/GenBank/DDBJ databases">
        <authorList>
            <person name="Nowell W R."/>
        </authorList>
    </citation>
    <scope>NUCLEOTIDE SEQUENCE</scope>
</reference>
<feature type="transmembrane region" description="Helical" evidence="1">
    <location>
        <begin position="62"/>
        <end position="80"/>
    </location>
</feature>
<keyword evidence="4" id="KW-1185">Reference proteome</keyword>
<accession>A0A816ACB4</accession>
<protein>
    <submittedName>
        <fullName evidence="3">Uncharacterized protein</fullName>
    </submittedName>
</protein>
<evidence type="ECO:0000256" key="1">
    <source>
        <dbReference type="SAM" id="Phobius"/>
    </source>
</evidence>
<keyword evidence="1" id="KW-1133">Transmembrane helix</keyword>
<keyword evidence="1" id="KW-0472">Membrane</keyword>
<dbReference type="Proteomes" id="UP000663854">
    <property type="component" value="Unassembled WGS sequence"/>
</dbReference>
<comment type="caution">
    <text evidence="3">The sequence shown here is derived from an EMBL/GenBank/DDBJ whole genome shotgun (WGS) entry which is preliminary data.</text>
</comment>
<dbReference type="AlphaFoldDB" id="A0A816ACB4"/>
<organism evidence="3 4">
    <name type="scientific">Rotaria sordida</name>
    <dbReference type="NCBI Taxonomy" id="392033"/>
    <lineage>
        <taxon>Eukaryota</taxon>
        <taxon>Metazoa</taxon>
        <taxon>Spiralia</taxon>
        <taxon>Gnathifera</taxon>
        <taxon>Rotifera</taxon>
        <taxon>Eurotatoria</taxon>
        <taxon>Bdelloidea</taxon>
        <taxon>Philodinida</taxon>
        <taxon>Philodinidae</taxon>
        <taxon>Rotaria</taxon>
    </lineage>
</organism>
<evidence type="ECO:0000313" key="2">
    <source>
        <dbReference type="EMBL" id="CAF1339052.1"/>
    </source>
</evidence>
<dbReference type="EMBL" id="CAJNOL010004850">
    <property type="protein sequence ID" value="CAF1595790.1"/>
    <property type="molecule type" value="Genomic_DNA"/>
</dbReference>
<sequence length="102" mass="11346">MHSVFNIAIQLFLIIGIAHIQGYSIDSINSKFNGKCNSNEEYICGLTCIETYMTLSAHVSPLLILFLTLFTIQTHGFVFGRLRLGAHQEYQVCGSACPLNMC</sequence>
<proteinExistence type="predicted"/>
<dbReference type="EMBL" id="CAJNOH010003512">
    <property type="protein sequence ID" value="CAF1339052.1"/>
    <property type="molecule type" value="Genomic_DNA"/>
</dbReference>
<evidence type="ECO:0000313" key="4">
    <source>
        <dbReference type="Proteomes" id="UP000663870"/>
    </source>
</evidence>
<keyword evidence="1" id="KW-0812">Transmembrane</keyword>
<evidence type="ECO:0000313" key="3">
    <source>
        <dbReference type="EMBL" id="CAF1595790.1"/>
    </source>
</evidence>